<name>A0A0K9GU17_9BACI</name>
<accession>A0A0K9GU17</accession>
<dbReference type="PATRIC" id="fig|1679170.3.peg.2798"/>
<proteinExistence type="predicted"/>
<keyword evidence="1" id="KW-0472">Membrane</keyword>
<keyword evidence="1" id="KW-1133">Transmembrane helix</keyword>
<sequence>MSSDEKIGIILHLFITTIAYVIFNEGAIFSLNQGTIFSGTITVISFIAYGPICYFIARNFEFGRWKYVFYIPFINGIMYILVIYTTNIRNYFPLDDDNFGVGIMMLPSTFLMWIAFIVSIIMDIHIRKMAFLRDPASF</sequence>
<feature type="transmembrane region" description="Helical" evidence="1">
    <location>
        <begin position="35"/>
        <end position="55"/>
    </location>
</feature>
<keyword evidence="1" id="KW-0812">Transmembrane</keyword>
<feature type="transmembrane region" description="Helical" evidence="1">
    <location>
        <begin position="7"/>
        <end position="23"/>
    </location>
</feature>
<protein>
    <submittedName>
        <fullName evidence="2">Uncharacterized protein</fullName>
    </submittedName>
</protein>
<comment type="caution">
    <text evidence="2">The sequence shown here is derived from an EMBL/GenBank/DDBJ whole genome shotgun (WGS) entry which is preliminary data.</text>
</comment>
<feature type="transmembrane region" description="Helical" evidence="1">
    <location>
        <begin position="99"/>
        <end position="122"/>
    </location>
</feature>
<evidence type="ECO:0000313" key="3">
    <source>
        <dbReference type="Proteomes" id="UP000037146"/>
    </source>
</evidence>
<dbReference type="AlphaFoldDB" id="A0A0K9GU17"/>
<dbReference type="Proteomes" id="UP000037146">
    <property type="component" value="Unassembled WGS sequence"/>
</dbReference>
<keyword evidence="3" id="KW-1185">Reference proteome</keyword>
<evidence type="ECO:0000256" key="1">
    <source>
        <dbReference type="SAM" id="Phobius"/>
    </source>
</evidence>
<feature type="transmembrane region" description="Helical" evidence="1">
    <location>
        <begin position="67"/>
        <end position="87"/>
    </location>
</feature>
<dbReference type="EMBL" id="LFZW01000001">
    <property type="protein sequence ID" value="KMY50184.1"/>
    <property type="molecule type" value="Genomic_DNA"/>
</dbReference>
<gene>
    <name evidence="2" type="ORF">AC625_12290</name>
</gene>
<organism evidence="2 3">
    <name type="scientific">Peribacillus loiseleuriae</name>
    <dbReference type="NCBI Taxonomy" id="1679170"/>
    <lineage>
        <taxon>Bacteria</taxon>
        <taxon>Bacillati</taxon>
        <taxon>Bacillota</taxon>
        <taxon>Bacilli</taxon>
        <taxon>Bacillales</taxon>
        <taxon>Bacillaceae</taxon>
        <taxon>Peribacillus</taxon>
    </lineage>
</organism>
<dbReference type="RefSeq" id="WP_049681531.1">
    <property type="nucleotide sequence ID" value="NZ_LFZW01000001.1"/>
</dbReference>
<reference evidence="3" key="1">
    <citation type="submission" date="2015-07" db="EMBL/GenBank/DDBJ databases">
        <title>Genome sequencing project for genomic taxonomy and phylogenomics of Bacillus-like bacteria.</title>
        <authorList>
            <person name="Liu B."/>
            <person name="Wang J."/>
            <person name="Zhu Y."/>
            <person name="Liu G."/>
            <person name="Chen Q."/>
            <person name="Chen Z."/>
            <person name="Lan J."/>
            <person name="Che J."/>
            <person name="Ge C."/>
            <person name="Shi H."/>
            <person name="Pan Z."/>
            <person name="Liu X."/>
        </authorList>
    </citation>
    <scope>NUCLEOTIDE SEQUENCE [LARGE SCALE GENOMIC DNA]</scope>
    <source>
        <strain evidence="3">FJAT-27997</strain>
    </source>
</reference>
<evidence type="ECO:0000313" key="2">
    <source>
        <dbReference type="EMBL" id="KMY50184.1"/>
    </source>
</evidence>